<keyword evidence="1" id="KW-0812">Transmembrane</keyword>
<feature type="signal peptide" evidence="2">
    <location>
        <begin position="1"/>
        <end position="26"/>
    </location>
</feature>
<keyword evidence="2" id="KW-0732">Signal</keyword>
<protein>
    <recommendedName>
        <fullName evidence="3">F-box domain-containing protein</fullName>
    </recommendedName>
</protein>
<dbReference type="InterPro" id="IPR036047">
    <property type="entry name" value="F-box-like_dom_sf"/>
</dbReference>
<feature type="transmembrane region" description="Helical" evidence="1">
    <location>
        <begin position="57"/>
        <end position="77"/>
    </location>
</feature>
<dbReference type="EMBL" id="JBFXLQ010000042">
    <property type="protein sequence ID" value="KAL2864279.1"/>
    <property type="molecule type" value="Genomic_DNA"/>
</dbReference>
<keyword evidence="1" id="KW-1133">Transmembrane helix</keyword>
<comment type="caution">
    <text evidence="4">The sequence shown here is derived from an EMBL/GenBank/DDBJ whole genome shotgun (WGS) entry which is preliminary data.</text>
</comment>
<evidence type="ECO:0000259" key="3">
    <source>
        <dbReference type="PROSITE" id="PS50181"/>
    </source>
</evidence>
<dbReference type="RefSeq" id="XP_070883258.1">
    <property type="nucleotide sequence ID" value="XM_071033567.1"/>
</dbReference>
<evidence type="ECO:0000256" key="1">
    <source>
        <dbReference type="SAM" id="Phobius"/>
    </source>
</evidence>
<accession>A0ABR4LIA0</accession>
<dbReference type="GeneID" id="98148639"/>
<dbReference type="PROSITE" id="PS50181">
    <property type="entry name" value="FBOX"/>
    <property type="match status" value="1"/>
</dbReference>
<dbReference type="Proteomes" id="UP001610432">
    <property type="component" value="Unassembled WGS sequence"/>
</dbReference>
<evidence type="ECO:0000313" key="4">
    <source>
        <dbReference type="EMBL" id="KAL2864279.1"/>
    </source>
</evidence>
<evidence type="ECO:0000313" key="5">
    <source>
        <dbReference type="Proteomes" id="UP001610432"/>
    </source>
</evidence>
<reference evidence="4 5" key="1">
    <citation type="submission" date="2024-07" db="EMBL/GenBank/DDBJ databases">
        <title>Section-level genome sequencing and comparative genomics of Aspergillus sections Usti and Cavernicolus.</title>
        <authorList>
            <consortium name="Lawrence Berkeley National Laboratory"/>
            <person name="Nybo J.L."/>
            <person name="Vesth T.C."/>
            <person name="Theobald S."/>
            <person name="Frisvad J.C."/>
            <person name="Larsen T.O."/>
            <person name="Kjaerboelling I."/>
            <person name="Rothschild-Mancinelli K."/>
            <person name="Lyhne E.K."/>
            <person name="Kogle M.E."/>
            <person name="Barry K."/>
            <person name="Clum A."/>
            <person name="Na H."/>
            <person name="Ledsgaard L."/>
            <person name="Lin J."/>
            <person name="Lipzen A."/>
            <person name="Kuo A."/>
            <person name="Riley R."/>
            <person name="Mondo S."/>
            <person name="Labutti K."/>
            <person name="Haridas S."/>
            <person name="Pangalinan J."/>
            <person name="Salamov A.A."/>
            <person name="Simmons B.A."/>
            <person name="Magnuson J.K."/>
            <person name="Chen J."/>
            <person name="Drula E."/>
            <person name="Henrissat B."/>
            <person name="Wiebenga A."/>
            <person name="Lubbers R.J."/>
            <person name="Gomes A.C."/>
            <person name="Macurrencykelacurrency M.R."/>
            <person name="Stajich J."/>
            <person name="Grigoriev I.V."/>
            <person name="Mortensen U.H."/>
            <person name="De Vries R.P."/>
            <person name="Baker S.E."/>
            <person name="Andersen M.R."/>
        </authorList>
    </citation>
    <scope>NUCLEOTIDE SEQUENCE [LARGE SCALE GENOMIC DNA]</scope>
    <source>
        <strain evidence="4 5">CBS 449.75</strain>
    </source>
</reference>
<evidence type="ECO:0000256" key="2">
    <source>
        <dbReference type="SAM" id="SignalP"/>
    </source>
</evidence>
<feature type="chain" id="PRO_5046500155" description="F-box domain-containing protein" evidence="2">
    <location>
        <begin position="27"/>
        <end position="424"/>
    </location>
</feature>
<keyword evidence="5" id="KW-1185">Reference proteome</keyword>
<dbReference type="InterPro" id="IPR001810">
    <property type="entry name" value="F-box_dom"/>
</dbReference>
<organism evidence="4 5">
    <name type="scientific">Aspergillus lucknowensis</name>
    <dbReference type="NCBI Taxonomy" id="176173"/>
    <lineage>
        <taxon>Eukaryota</taxon>
        <taxon>Fungi</taxon>
        <taxon>Dikarya</taxon>
        <taxon>Ascomycota</taxon>
        <taxon>Pezizomycotina</taxon>
        <taxon>Eurotiomycetes</taxon>
        <taxon>Eurotiomycetidae</taxon>
        <taxon>Eurotiales</taxon>
        <taxon>Aspergillaceae</taxon>
        <taxon>Aspergillus</taxon>
        <taxon>Aspergillus subgen. Nidulantes</taxon>
    </lineage>
</organism>
<dbReference type="Pfam" id="PF00646">
    <property type="entry name" value="F-box"/>
    <property type="match status" value="1"/>
</dbReference>
<dbReference type="SUPFAM" id="SSF81383">
    <property type="entry name" value="F-box domain"/>
    <property type="match status" value="1"/>
</dbReference>
<sequence>MAFSVHPSIILCILCILLICTQLTQLHRPQLLANPALDHPHNTSASTTAQLDMTADFTAYCAICAAQFSLGCIGAGLPRALRIRRARVARRRYWKAKDCNCDNTEDEEEEDRAERKRYVASVLPEGDELLDDTDDADSVQGYNYDHGYDPNLIGLRDMRWMTAVYGLGIDHRRPGPRRYFIATFTHEDGNWFCVHNPDEDPELPEDMSDFFSYGVSDLDDPPMFPFHRDCLELLTRAVLGTVDTNLIQKDILYKVMEKIGSWTVTCPNTTLNLEPLIPENLTSTPKSIPDLSTKVISDPFKSLPYEMIHNILDYLPAGPLMAVREASWTVRTHTQSSRFWKRRIDTHMPWFWELHEYISKNKDQELNYQGLYLFLEKETRPSYGMTGPFMGVANRRRVWGVCMDLRERYERLIQEEAAEMKTTA</sequence>
<keyword evidence="1" id="KW-0472">Membrane</keyword>
<gene>
    <name evidence="4" type="ORF">BJX67DRAFT_383940</name>
</gene>
<name>A0ABR4LIA0_9EURO</name>
<dbReference type="Gene3D" id="1.20.1280.50">
    <property type="match status" value="1"/>
</dbReference>
<feature type="domain" description="F-box" evidence="3">
    <location>
        <begin position="297"/>
        <end position="343"/>
    </location>
</feature>
<proteinExistence type="predicted"/>